<dbReference type="InterPro" id="IPR001249">
    <property type="entry name" value="AcCoA_biotinCC"/>
</dbReference>
<dbReference type="PANTHER" id="PTHR45266:SF3">
    <property type="entry name" value="OXALOACETATE DECARBOXYLASE ALPHA CHAIN"/>
    <property type="match status" value="1"/>
</dbReference>
<dbReference type="InterPro" id="IPR050709">
    <property type="entry name" value="Biotin_Carboxyl_Carrier/Decarb"/>
</dbReference>
<evidence type="ECO:0000256" key="1">
    <source>
        <dbReference type="ARBA" id="ARBA00005194"/>
    </source>
</evidence>
<dbReference type="InterPro" id="IPR011053">
    <property type="entry name" value="Single_hybrid_motif"/>
</dbReference>
<dbReference type="Gene3D" id="2.40.50.100">
    <property type="match status" value="1"/>
</dbReference>
<dbReference type="GO" id="GO:0006633">
    <property type="term" value="P:fatty acid biosynthetic process"/>
    <property type="evidence" value="ECO:0007669"/>
    <property type="project" value="UniProtKB-UniPathway"/>
</dbReference>
<keyword evidence="7 8" id="KW-0092">Biotin</keyword>
<evidence type="ECO:0000256" key="8">
    <source>
        <dbReference type="RuleBase" id="RU364072"/>
    </source>
</evidence>
<reference evidence="11" key="1">
    <citation type="submission" date="2017-09" db="EMBL/GenBank/DDBJ databases">
        <title>Depth-based differentiation of microbial function through sediment-hosted aquifers and enrichment of novel symbionts in the deep terrestrial subsurface.</title>
        <authorList>
            <person name="Probst A.J."/>
            <person name="Ladd B."/>
            <person name="Jarett J.K."/>
            <person name="Geller-Mcgrath D.E."/>
            <person name="Sieber C.M.K."/>
            <person name="Emerson J.B."/>
            <person name="Anantharaman K."/>
            <person name="Thomas B.C."/>
            <person name="Malmstrom R."/>
            <person name="Stieglmeier M."/>
            <person name="Klingl A."/>
            <person name="Woyke T."/>
            <person name="Ryan C.M."/>
            <person name="Banfield J.F."/>
        </authorList>
    </citation>
    <scope>NUCLEOTIDE SEQUENCE [LARGE SCALE GENOMIC DNA]</scope>
</reference>
<dbReference type="CDD" id="cd06850">
    <property type="entry name" value="biotinyl_domain"/>
    <property type="match status" value="1"/>
</dbReference>
<dbReference type="UniPathway" id="UPA00094"/>
<evidence type="ECO:0000313" key="10">
    <source>
        <dbReference type="EMBL" id="PIZ16670.1"/>
    </source>
</evidence>
<dbReference type="PRINTS" id="PR01071">
    <property type="entry name" value="ACOABIOTINCC"/>
</dbReference>
<dbReference type="AlphaFoldDB" id="A0A2M7SB23"/>
<dbReference type="InterPro" id="IPR000089">
    <property type="entry name" value="Biotin_lipoyl"/>
</dbReference>
<dbReference type="PROSITE" id="PS00188">
    <property type="entry name" value="BIOTIN"/>
    <property type="match status" value="1"/>
</dbReference>
<evidence type="ECO:0000313" key="11">
    <source>
        <dbReference type="Proteomes" id="UP000229307"/>
    </source>
</evidence>
<dbReference type="SUPFAM" id="SSF51230">
    <property type="entry name" value="Single hybrid motif"/>
    <property type="match status" value="1"/>
</dbReference>
<dbReference type="InterPro" id="IPR001882">
    <property type="entry name" value="Biotin_BS"/>
</dbReference>
<protein>
    <recommendedName>
        <fullName evidence="2 8">Biotin carboxyl carrier protein of acetyl-CoA carboxylase</fullName>
    </recommendedName>
</protein>
<organism evidence="10 11">
    <name type="scientific">Candidatus Desantisbacteria bacterium CG_4_10_14_0_8_um_filter_48_22</name>
    <dbReference type="NCBI Taxonomy" id="1974543"/>
    <lineage>
        <taxon>Bacteria</taxon>
        <taxon>Candidatus Desantisiibacteriota</taxon>
    </lineage>
</organism>
<dbReference type="PROSITE" id="PS50968">
    <property type="entry name" value="BIOTINYL_LIPOYL"/>
    <property type="match status" value="1"/>
</dbReference>
<feature type="domain" description="Lipoyl-binding" evidence="9">
    <location>
        <begin position="85"/>
        <end position="161"/>
    </location>
</feature>
<comment type="caution">
    <text evidence="10">The sequence shown here is derived from an EMBL/GenBank/DDBJ whole genome shotgun (WGS) entry which is preliminary data.</text>
</comment>
<dbReference type="Pfam" id="PF00364">
    <property type="entry name" value="Biotin_lipoyl"/>
    <property type="match status" value="1"/>
</dbReference>
<name>A0A2M7SB23_9BACT</name>
<dbReference type="GO" id="GO:0009317">
    <property type="term" value="C:acetyl-CoA carboxylase complex"/>
    <property type="evidence" value="ECO:0007669"/>
    <property type="project" value="InterPro"/>
</dbReference>
<keyword evidence="6 8" id="KW-0275">Fatty acid biosynthesis</keyword>
<evidence type="ECO:0000256" key="5">
    <source>
        <dbReference type="ARBA" id="ARBA00023098"/>
    </source>
</evidence>
<evidence type="ECO:0000256" key="3">
    <source>
        <dbReference type="ARBA" id="ARBA00022516"/>
    </source>
</evidence>
<evidence type="ECO:0000259" key="9">
    <source>
        <dbReference type="PROSITE" id="PS50968"/>
    </source>
</evidence>
<keyword evidence="5 8" id="KW-0443">Lipid metabolism</keyword>
<dbReference type="EMBL" id="PFMR01000171">
    <property type="protein sequence ID" value="PIZ16670.1"/>
    <property type="molecule type" value="Genomic_DNA"/>
</dbReference>
<keyword evidence="3 8" id="KW-0444">Lipid biosynthesis</keyword>
<proteinExistence type="predicted"/>
<dbReference type="NCBIfam" id="TIGR00531">
    <property type="entry name" value="BCCP"/>
    <property type="match status" value="1"/>
</dbReference>
<evidence type="ECO:0000256" key="7">
    <source>
        <dbReference type="ARBA" id="ARBA00023267"/>
    </source>
</evidence>
<comment type="pathway">
    <text evidence="1 8">Lipid metabolism; fatty acid biosynthesis.</text>
</comment>
<dbReference type="FunFam" id="2.40.50.100:FF:000003">
    <property type="entry name" value="Acetyl-CoA carboxylase biotin carboxyl carrier protein"/>
    <property type="match status" value="1"/>
</dbReference>
<evidence type="ECO:0000256" key="2">
    <source>
        <dbReference type="ARBA" id="ARBA00017562"/>
    </source>
</evidence>
<comment type="function">
    <text evidence="8">This protein is a component of the acetyl coenzyme A carboxylase complex; first, biotin carboxylase catalyzes the carboxylation of the carrier protein and then the transcarboxylase transfers the carboxyl group to form malonyl-CoA.</text>
</comment>
<sequence>MNLKEVKEIINLLQNSDIDELEIEREGVRIRVKKTPGVQHVPITSTNLPSQIFQQPVPVTSVPVAPQNGGQAGQAQGAVPAEKGVIQIVSPMVGTFYRAPSSEAEPYVEVGTEVTKGQPLCIIEAMKMMNEIESEVSGKIVRILVENGQTVEFGQPLFQVETQ</sequence>
<evidence type="ECO:0000256" key="6">
    <source>
        <dbReference type="ARBA" id="ARBA00023160"/>
    </source>
</evidence>
<dbReference type="PANTHER" id="PTHR45266">
    <property type="entry name" value="OXALOACETATE DECARBOXYLASE ALPHA CHAIN"/>
    <property type="match status" value="1"/>
</dbReference>
<dbReference type="GO" id="GO:0003989">
    <property type="term" value="F:acetyl-CoA carboxylase activity"/>
    <property type="evidence" value="ECO:0007669"/>
    <property type="project" value="InterPro"/>
</dbReference>
<gene>
    <name evidence="10" type="primary">accB</name>
    <name evidence="10" type="ORF">COY52_06400</name>
</gene>
<dbReference type="Proteomes" id="UP000229307">
    <property type="component" value="Unassembled WGS sequence"/>
</dbReference>
<keyword evidence="4 8" id="KW-0276">Fatty acid metabolism</keyword>
<accession>A0A2M7SB23</accession>
<evidence type="ECO:0000256" key="4">
    <source>
        <dbReference type="ARBA" id="ARBA00022832"/>
    </source>
</evidence>